<evidence type="ECO:0000313" key="8">
    <source>
        <dbReference type="Proteomes" id="UP000056905"/>
    </source>
</evidence>
<feature type="domain" description="ABC transporter" evidence="6">
    <location>
        <begin position="5"/>
        <end position="231"/>
    </location>
</feature>
<keyword evidence="8" id="KW-1185">Reference proteome</keyword>
<protein>
    <submittedName>
        <fullName evidence="7">ABC transporter ATP-binding protein</fullName>
    </submittedName>
</protein>
<dbReference type="GO" id="GO:0016887">
    <property type="term" value="F:ATP hydrolysis activity"/>
    <property type="evidence" value="ECO:0007669"/>
    <property type="project" value="InterPro"/>
</dbReference>
<dbReference type="Gene3D" id="3.40.50.300">
    <property type="entry name" value="P-loop containing nucleotide triphosphate hydrolases"/>
    <property type="match status" value="1"/>
</dbReference>
<dbReference type="STRING" id="69395.AQ619_05120"/>
<proteinExistence type="inferred from homology"/>
<keyword evidence="1" id="KW-0813">Transport</keyword>
<dbReference type="InterPro" id="IPR017871">
    <property type="entry name" value="ABC_transporter-like_CS"/>
</dbReference>
<evidence type="ECO:0000256" key="4">
    <source>
        <dbReference type="ARBA" id="ARBA00022840"/>
    </source>
</evidence>
<dbReference type="EMBL" id="CP013002">
    <property type="protein sequence ID" value="ALL12788.1"/>
    <property type="molecule type" value="Genomic_DNA"/>
</dbReference>
<dbReference type="SMART" id="SM00382">
    <property type="entry name" value="AAA"/>
    <property type="match status" value="1"/>
</dbReference>
<dbReference type="GO" id="GO:0005886">
    <property type="term" value="C:plasma membrane"/>
    <property type="evidence" value="ECO:0007669"/>
    <property type="project" value="TreeGrafter"/>
</dbReference>
<evidence type="ECO:0000259" key="6">
    <source>
        <dbReference type="PROSITE" id="PS50893"/>
    </source>
</evidence>
<dbReference type="InterPro" id="IPR015854">
    <property type="entry name" value="ABC_transpr_LolD-like"/>
</dbReference>
<dbReference type="Proteomes" id="UP000056905">
    <property type="component" value="Chromosome"/>
</dbReference>
<dbReference type="PROSITE" id="PS50893">
    <property type="entry name" value="ABC_TRANSPORTER_2"/>
    <property type="match status" value="1"/>
</dbReference>
<evidence type="ECO:0000256" key="1">
    <source>
        <dbReference type="ARBA" id="ARBA00022448"/>
    </source>
</evidence>
<keyword evidence="2" id="KW-1003">Cell membrane</keyword>
<name>A0A0P0NYB0_9CAUL</name>
<keyword evidence="4 7" id="KW-0067">ATP-binding</keyword>
<organism evidence="7 8">
    <name type="scientific">Caulobacter henricii</name>
    <dbReference type="NCBI Taxonomy" id="69395"/>
    <lineage>
        <taxon>Bacteria</taxon>
        <taxon>Pseudomonadati</taxon>
        <taxon>Pseudomonadota</taxon>
        <taxon>Alphaproteobacteria</taxon>
        <taxon>Caulobacterales</taxon>
        <taxon>Caulobacteraceae</taxon>
        <taxon>Caulobacter</taxon>
    </lineage>
</organism>
<sequence length="233" mass="25580">MTRVLEAQGIEKVFKNGDEETRVLNGIDLTLDKGELVALLGASGSGKSTLLSIIGLLLRPTAGSLTLSGERIDDFSERQRAQFRNRRLGFVFQFHHLLPDFTALENVAFPAAAPAGGISREMRARARDLLTRVGLEDRIDYPATRLSGGQKQRVAIARALMNRPDLIIADEPTGNLDRESAERVLALMREVNREDGATFLICTHDEGVAARCSRQLTLRDGKLVSNVSRTIDA</sequence>
<evidence type="ECO:0000256" key="2">
    <source>
        <dbReference type="ARBA" id="ARBA00022519"/>
    </source>
</evidence>
<keyword evidence="2" id="KW-0472">Membrane</keyword>
<dbReference type="Pfam" id="PF00005">
    <property type="entry name" value="ABC_tran"/>
    <property type="match status" value="1"/>
</dbReference>
<dbReference type="InterPro" id="IPR003439">
    <property type="entry name" value="ABC_transporter-like_ATP-bd"/>
</dbReference>
<dbReference type="PROSITE" id="PS00211">
    <property type="entry name" value="ABC_TRANSPORTER_1"/>
    <property type="match status" value="1"/>
</dbReference>
<dbReference type="OrthoDB" id="7202172at2"/>
<dbReference type="GO" id="GO:0005524">
    <property type="term" value="F:ATP binding"/>
    <property type="evidence" value="ECO:0007669"/>
    <property type="project" value="UniProtKB-KW"/>
</dbReference>
<dbReference type="FunFam" id="3.40.50.300:FF:000032">
    <property type="entry name" value="Export ABC transporter ATP-binding protein"/>
    <property type="match status" value="1"/>
</dbReference>
<dbReference type="PANTHER" id="PTHR24220">
    <property type="entry name" value="IMPORT ATP-BINDING PROTEIN"/>
    <property type="match status" value="1"/>
</dbReference>
<evidence type="ECO:0000256" key="3">
    <source>
        <dbReference type="ARBA" id="ARBA00022741"/>
    </source>
</evidence>
<dbReference type="InterPro" id="IPR017911">
    <property type="entry name" value="MacB-like_ATP-bd"/>
</dbReference>
<dbReference type="InterPro" id="IPR003593">
    <property type="entry name" value="AAA+_ATPase"/>
</dbReference>
<dbReference type="PANTHER" id="PTHR24220:SF689">
    <property type="entry name" value="LIPOPROTEIN-RELEASING SYSTEM ATP-BINDING PROTEIN LOLD"/>
    <property type="match status" value="1"/>
</dbReference>
<dbReference type="CDD" id="cd03255">
    <property type="entry name" value="ABC_MJ0796_LolCDE_FtsE"/>
    <property type="match status" value="1"/>
</dbReference>
<accession>A0A0P0NYB0</accession>
<dbReference type="KEGG" id="chq:AQ619_05120"/>
<dbReference type="GO" id="GO:0022857">
    <property type="term" value="F:transmembrane transporter activity"/>
    <property type="evidence" value="ECO:0007669"/>
    <property type="project" value="UniProtKB-ARBA"/>
</dbReference>
<dbReference type="AlphaFoldDB" id="A0A0P0NYB0"/>
<gene>
    <name evidence="7" type="ORF">AQ619_05120</name>
</gene>
<reference evidence="7 8" key="1">
    <citation type="submission" date="2015-10" db="EMBL/GenBank/DDBJ databases">
        <title>Conservation of the essential genome among Caulobacter and Brevundimonas species.</title>
        <authorList>
            <person name="Scott D."/>
            <person name="Ely B."/>
        </authorList>
    </citation>
    <scope>NUCLEOTIDE SEQUENCE [LARGE SCALE GENOMIC DNA]</scope>
    <source>
        <strain evidence="7 8">CB4</strain>
    </source>
</reference>
<keyword evidence="3" id="KW-0547">Nucleotide-binding</keyword>
<keyword evidence="2" id="KW-0997">Cell inner membrane</keyword>
<dbReference type="InterPro" id="IPR027417">
    <property type="entry name" value="P-loop_NTPase"/>
</dbReference>
<evidence type="ECO:0000256" key="5">
    <source>
        <dbReference type="ARBA" id="ARBA00038388"/>
    </source>
</evidence>
<dbReference type="SUPFAM" id="SSF52540">
    <property type="entry name" value="P-loop containing nucleoside triphosphate hydrolases"/>
    <property type="match status" value="1"/>
</dbReference>
<comment type="similarity">
    <text evidence="5">Belongs to the ABC transporter superfamily. Macrolide exporter (TC 3.A.1.122) family.</text>
</comment>
<dbReference type="GO" id="GO:0098796">
    <property type="term" value="C:membrane protein complex"/>
    <property type="evidence" value="ECO:0007669"/>
    <property type="project" value="UniProtKB-ARBA"/>
</dbReference>
<evidence type="ECO:0000313" key="7">
    <source>
        <dbReference type="EMBL" id="ALL12788.1"/>
    </source>
</evidence>
<dbReference type="RefSeq" id="WP_062145146.1">
    <property type="nucleotide sequence ID" value="NZ_CP013002.1"/>
</dbReference>